<evidence type="ECO:0000313" key="8">
    <source>
        <dbReference type="EMBL" id="CCG19306.1"/>
    </source>
</evidence>
<dbReference type="InterPro" id="IPR051907">
    <property type="entry name" value="DoxX-like_oxidoreductase"/>
</dbReference>
<feature type="transmembrane region" description="Helical" evidence="7">
    <location>
        <begin position="94"/>
        <end position="115"/>
    </location>
</feature>
<organism evidence="8">
    <name type="scientific">Taylorella asinigenitalis 14/45</name>
    <dbReference type="NCBI Taxonomy" id="1091495"/>
    <lineage>
        <taxon>Bacteria</taxon>
        <taxon>Pseudomonadati</taxon>
        <taxon>Pseudomonadota</taxon>
        <taxon>Betaproteobacteria</taxon>
        <taxon>Burkholderiales</taxon>
        <taxon>Alcaligenaceae</taxon>
        <taxon>Taylorella</taxon>
    </lineage>
</organism>
<reference evidence="8" key="1">
    <citation type="journal article" date="2012" name="Vet. Microbiol.">
        <title>Comparative genomic analyses of the Taylorellae.</title>
        <authorList>
            <person name="Hauser H."/>
            <person name="Richter D.C."/>
            <person name="van Tonder A."/>
            <person name="Clark L."/>
            <person name="Preston A."/>
        </authorList>
    </citation>
    <scope>NUCLEOTIDE SEQUENCE</scope>
    <source>
        <strain evidence="8">14/45</strain>
    </source>
</reference>
<dbReference type="GO" id="GO:0005886">
    <property type="term" value="C:plasma membrane"/>
    <property type="evidence" value="ECO:0007669"/>
    <property type="project" value="UniProtKB-SubCell"/>
</dbReference>
<dbReference type="AlphaFoldDB" id="I7J135"/>
<dbReference type="Pfam" id="PF07681">
    <property type="entry name" value="DoxX"/>
    <property type="match status" value="1"/>
</dbReference>
<proteinExistence type="inferred from homology"/>
<evidence type="ECO:0000256" key="2">
    <source>
        <dbReference type="ARBA" id="ARBA00006679"/>
    </source>
</evidence>
<evidence type="ECO:0000256" key="4">
    <source>
        <dbReference type="ARBA" id="ARBA00022692"/>
    </source>
</evidence>
<dbReference type="InterPro" id="IPR032808">
    <property type="entry name" value="DoxX"/>
</dbReference>
<dbReference type="PANTHER" id="PTHR33452:SF1">
    <property type="entry name" value="INNER MEMBRANE PROTEIN YPHA-RELATED"/>
    <property type="match status" value="1"/>
</dbReference>
<dbReference type="PANTHER" id="PTHR33452">
    <property type="entry name" value="OXIDOREDUCTASE CATD-RELATED"/>
    <property type="match status" value="1"/>
</dbReference>
<evidence type="ECO:0000256" key="1">
    <source>
        <dbReference type="ARBA" id="ARBA00004651"/>
    </source>
</evidence>
<dbReference type="EMBL" id="HE681424">
    <property type="protein sequence ID" value="CCG19306.1"/>
    <property type="molecule type" value="Genomic_DNA"/>
</dbReference>
<name>I7J135_9BURK</name>
<evidence type="ECO:0000256" key="5">
    <source>
        <dbReference type="ARBA" id="ARBA00022989"/>
    </source>
</evidence>
<feature type="transmembrane region" description="Helical" evidence="7">
    <location>
        <begin position="67"/>
        <end position="87"/>
    </location>
</feature>
<evidence type="ECO:0008006" key="9">
    <source>
        <dbReference type="Google" id="ProtNLM"/>
    </source>
</evidence>
<evidence type="ECO:0000256" key="3">
    <source>
        <dbReference type="ARBA" id="ARBA00022475"/>
    </source>
</evidence>
<dbReference type="KEGG" id="tat:KUM_0509"/>
<keyword evidence="5 7" id="KW-1133">Transmembrane helix</keyword>
<evidence type="ECO:0000256" key="6">
    <source>
        <dbReference type="ARBA" id="ARBA00023136"/>
    </source>
</evidence>
<keyword evidence="3" id="KW-1003">Cell membrane</keyword>
<sequence length="162" mass="17951">MSTLGGYMFYKGDFSIRGESFKLCNPWNILRIWSGLSFLPHALSKWVDGGLNPGTIGFFEKAGFDPAATFVTIAMVSELLVGVMLVLGIATRYACIAGAAILGVATWALITVKGWGWSWNGGGVEYLVFWSITMLMIAMHEFQIRGRADRLNRVELDKRDFT</sequence>
<accession>I7J135</accession>
<dbReference type="HOGENOM" id="CLU_058421_3_4_4"/>
<dbReference type="BioCyc" id="TASI1091495:G13GE-508-MONOMER"/>
<comment type="similarity">
    <text evidence="2">Belongs to the DoxX family.</text>
</comment>
<comment type="subcellular location">
    <subcellularLocation>
        <location evidence="1">Cell membrane</location>
        <topology evidence="1">Multi-pass membrane protein</topology>
    </subcellularLocation>
</comment>
<protein>
    <recommendedName>
        <fullName evidence="9">DoxX family protein</fullName>
    </recommendedName>
</protein>
<keyword evidence="4 7" id="KW-0812">Transmembrane</keyword>
<gene>
    <name evidence="8" type="ORF">KUM_0509</name>
</gene>
<keyword evidence="6 7" id="KW-0472">Membrane</keyword>
<evidence type="ECO:0000256" key="7">
    <source>
        <dbReference type="SAM" id="Phobius"/>
    </source>
</evidence>
<feature type="transmembrane region" description="Helical" evidence="7">
    <location>
        <begin position="127"/>
        <end position="144"/>
    </location>
</feature>